<proteinExistence type="predicted"/>
<keyword evidence="1" id="KW-0175">Coiled coil</keyword>
<evidence type="ECO:0000256" key="1">
    <source>
        <dbReference type="SAM" id="Coils"/>
    </source>
</evidence>
<dbReference type="Proteomes" id="UP000450012">
    <property type="component" value="Unassembled WGS sequence"/>
</dbReference>
<dbReference type="EMBL" id="WWCK01000009">
    <property type="protein sequence ID" value="MYM70359.1"/>
    <property type="molecule type" value="Genomic_DNA"/>
</dbReference>
<name>A0A7X4KEF7_9BURK</name>
<feature type="coiled-coil region" evidence="1">
    <location>
        <begin position="303"/>
        <end position="410"/>
    </location>
</feature>
<dbReference type="AlphaFoldDB" id="A0A7X4KEF7"/>
<keyword evidence="3" id="KW-1185">Reference proteome</keyword>
<gene>
    <name evidence="2" type="ORF">GTP45_26655</name>
</gene>
<accession>A0A7X4KEF7</accession>
<dbReference type="RefSeq" id="WP_161016860.1">
    <property type="nucleotide sequence ID" value="NZ_WWCK01000009.1"/>
</dbReference>
<comment type="caution">
    <text evidence="2">The sequence shown here is derived from an EMBL/GenBank/DDBJ whole genome shotgun (WGS) entry which is preliminary data.</text>
</comment>
<evidence type="ECO:0000313" key="3">
    <source>
        <dbReference type="Proteomes" id="UP000450012"/>
    </source>
</evidence>
<evidence type="ECO:0000313" key="2">
    <source>
        <dbReference type="EMBL" id="MYM70359.1"/>
    </source>
</evidence>
<organism evidence="2 3">
    <name type="scientific">Duganella rivi</name>
    <dbReference type="NCBI Taxonomy" id="2666083"/>
    <lineage>
        <taxon>Bacteria</taxon>
        <taxon>Pseudomonadati</taxon>
        <taxon>Pseudomonadota</taxon>
        <taxon>Betaproteobacteria</taxon>
        <taxon>Burkholderiales</taxon>
        <taxon>Oxalobacteraceae</taxon>
        <taxon>Telluria group</taxon>
        <taxon>Duganella</taxon>
    </lineage>
</organism>
<sequence>MGSNLAWYAGHCIKRAEHDKPALLEAAAQQVDGVWKPIANRESLFKHIDRLELRTADARQVRAGEWFAFTMIPIGPGGKTWKAPQHRRLYWYVDLSADGGQERVHRRLLAEGLNTHQPSGVWIIRCKDDEVLVVDLKQQDGTAYLACGTSKVPAHRFNPASVAALPTVNGEIQLYDLNDAAVQATYDWTSDDAFALRLARAAAAASDVEANKFIPWLEALSKQGQRLSLVDQSDLALAHDSIRAGRLAKQLADDQTLLRKFIDAFATDERIGDVINAYAVKVADQERQAVRNRAETTFAKEIAVHREKKLRELESEMRSMERARMVELDADRVQRLKQLSEDIERQRVAEEEVLNRSVEARRAAIESRVQELESRRATLTEQAAQLEAANEEAQRELASLLSTASEANAGLEATRSEADAVHVALLAEQASLTTLQMKCPVPSAPVSAPTVSPVGLSKKIESSKLLSVQGKKLMMQFAALVLAGEVPALCGPGVSDFLVAAETMLAAGRAVRMEADPTIITFEDLWIRPGVGLSTAFGHALRSAAGAASQPRTNLAVIERAERSGARFWYPSLLHAAQRGDVPQRLLMCVTIENPESEEAAAIFAHAVRLDVDGALAPKAGVAFAMAKVAGIAEELDPGPGCADVALGANEVLAHADALGACRTSRVLRVLAQARQMHSNAQATETHASAQAAAFIKLFMTGGDAVDNTLRSLHHA</sequence>
<protein>
    <submittedName>
        <fullName evidence="2">Uncharacterized protein</fullName>
    </submittedName>
</protein>
<reference evidence="2 3" key="1">
    <citation type="submission" date="2019-12" db="EMBL/GenBank/DDBJ databases">
        <title>Novel species isolated from a subtropical stream in China.</title>
        <authorList>
            <person name="Lu H."/>
        </authorList>
    </citation>
    <scope>NUCLEOTIDE SEQUENCE [LARGE SCALE GENOMIC DNA]</scope>
    <source>
        <strain evidence="2 3">FT55W</strain>
    </source>
</reference>